<accession>A0A062TY06</accession>
<protein>
    <recommendedName>
        <fullName evidence="5">Co-chaperone DjlA N-terminal domain-containing protein</fullName>
    </recommendedName>
</protein>
<dbReference type="STRING" id="1280941.HY2_00065"/>
<dbReference type="Proteomes" id="UP000249123">
    <property type="component" value="Unassembled WGS sequence"/>
</dbReference>
<comment type="caution">
    <text evidence="3">The sequence shown here is derived from an EMBL/GenBank/DDBJ whole genome shotgun (WGS) entry which is preliminary data.</text>
</comment>
<gene>
    <name evidence="3" type="ORF">HY3_01005</name>
</gene>
<feature type="domain" description="Zinc-ribbon 15" evidence="2">
    <location>
        <begin position="20"/>
        <end position="64"/>
    </location>
</feature>
<proteinExistence type="predicted"/>
<dbReference type="InterPro" id="IPR007791">
    <property type="entry name" value="DjlA_N"/>
</dbReference>
<dbReference type="RefSeq" id="WP_034823474.1">
    <property type="nucleotide sequence ID" value="NZ_AWFA01000001.1"/>
</dbReference>
<dbReference type="SUPFAM" id="SSF158682">
    <property type="entry name" value="TerB-like"/>
    <property type="match status" value="1"/>
</dbReference>
<dbReference type="AlphaFoldDB" id="A0A062TY06"/>
<reference evidence="3 4" key="1">
    <citation type="submission" date="2013-04" db="EMBL/GenBank/DDBJ databases">
        <title>Hyphomonas sp. T24B3 Genome Sequencing.</title>
        <authorList>
            <person name="Lai Q."/>
            <person name="Shao Z."/>
        </authorList>
    </citation>
    <scope>NUCLEOTIDE SEQUENCE [LARGE SCALE GENOMIC DNA]</scope>
    <source>
        <strain evidence="3 4">T24B3</strain>
    </source>
</reference>
<dbReference type="EMBL" id="AWFB01000001">
    <property type="protein sequence ID" value="RAN36190.1"/>
    <property type="molecule type" value="Genomic_DNA"/>
</dbReference>
<dbReference type="InterPro" id="IPR031493">
    <property type="entry name" value="Zinc_ribbon_15"/>
</dbReference>
<dbReference type="eggNOG" id="COG3793">
    <property type="taxonomic scope" value="Bacteria"/>
</dbReference>
<dbReference type="Gene3D" id="1.10.3680.10">
    <property type="entry name" value="TerB-like"/>
    <property type="match status" value="1"/>
</dbReference>
<dbReference type="InterPro" id="IPR029024">
    <property type="entry name" value="TerB-like"/>
</dbReference>
<name>A0A062TY06_9PROT</name>
<dbReference type="Pfam" id="PF17032">
    <property type="entry name" value="Zn_ribbon_15"/>
    <property type="match status" value="1"/>
</dbReference>
<evidence type="ECO:0000259" key="1">
    <source>
        <dbReference type="Pfam" id="PF05099"/>
    </source>
</evidence>
<evidence type="ECO:0000313" key="4">
    <source>
        <dbReference type="Proteomes" id="UP000249123"/>
    </source>
</evidence>
<keyword evidence="4" id="KW-1185">Reference proteome</keyword>
<organism evidence="3 4">
    <name type="scientific">Hyphomonas pacifica</name>
    <dbReference type="NCBI Taxonomy" id="1280941"/>
    <lineage>
        <taxon>Bacteria</taxon>
        <taxon>Pseudomonadati</taxon>
        <taxon>Pseudomonadota</taxon>
        <taxon>Alphaproteobacteria</taxon>
        <taxon>Hyphomonadales</taxon>
        <taxon>Hyphomonadaceae</taxon>
        <taxon>Hyphomonas</taxon>
    </lineage>
</organism>
<evidence type="ECO:0000259" key="2">
    <source>
        <dbReference type="Pfam" id="PF17032"/>
    </source>
</evidence>
<dbReference type="CDD" id="cd07177">
    <property type="entry name" value="terB_like"/>
    <property type="match status" value="1"/>
</dbReference>
<feature type="domain" description="Co-chaperone DjlA N-terminal" evidence="1">
    <location>
        <begin position="86"/>
        <end position="196"/>
    </location>
</feature>
<sequence length="216" mass="23792">MIIFGTKATRKLLDRGSFDCPQCNNTTNFEKRRARTWFHLYFIPVIPMQTYPPYVECGACKGTFVEGVLNASTGATSDAIRAEFETAALAILVRMAWADGKIEAEEVDAIEDVVNRMCAKDFTRSEIEAEIVAAKDSLDDALSVATRVGNMLNDEGKELIVNAVFQIAAADGDFAREEEDTLLEIGAGLGLRPAHVRGLVRDLLEQAQRPTDQPTY</sequence>
<accession>A0A328K3G9</accession>
<dbReference type="Pfam" id="PF05099">
    <property type="entry name" value="TerB"/>
    <property type="match status" value="1"/>
</dbReference>
<evidence type="ECO:0000313" key="3">
    <source>
        <dbReference type="EMBL" id="RAN36190.1"/>
    </source>
</evidence>
<evidence type="ECO:0008006" key="5">
    <source>
        <dbReference type="Google" id="ProtNLM"/>
    </source>
</evidence>